<sequence length="141" mass="15900">MGRKTTNPVGKLFFKYNIDKNESSCIIEGCHRSLKGRHSQNLETHIRSYHAEQFEVLVKSKAQIQKIKVSENEDPTIQSKKRGPMDDIIIVTKKSLNVKMDKISLLKACTEMVTVNGRPLTIFNDSGFKKILKPLVEAIGG</sequence>
<dbReference type="AlphaFoldDB" id="A0A6G0VRJ6"/>
<comment type="caution">
    <text evidence="1">The sequence shown here is derived from an EMBL/GenBank/DDBJ whole genome shotgun (WGS) entry which is preliminary data.</text>
</comment>
<evidence type="ECO:0000313" key="1">
    <source>
        <dbReference type="EMBL" id="KAF0706660.1"/>
    </source>
</evidence>
<protein>
    <submittedName>
        <fullName evidence="1">Zinc finger BED domain-containing protein RICESLEEPER 1-like isoform X2</fullName>
    </submittedName>
</protein>
<dbReference type="Proteomes" id="UP000478052">
    <property type="component" value="Unassembled WGS sequence"/>
</dbReference>
<dbReference type="Gene3D" id="1.10.10.1070">
    <property type="entry name" value="Zinc finger, BED domain-containing"/>
    <property type="match status" value="1"/>
</dbReference>
<dbReference type="SUPFAM" id="SSF140996">
    <property type="entry name" value="Hermes dimerisation domain"/>
    <property type="match status" value="1"/>
</dbReference>
<evidence type="ECO:0000313" key="2">
    <source>
        <dbReference type="Proteomes" id="UP000478052"/>
    </source>
</evidence>
<accession>A0A6G0VRJ6</accession>
<keyword evidence="2" id="KW-1185">Reference proteome</keyword>
<reference evidence="1 2" key="1">
    <citation type="submission" date="2019-08" db="EMBL/GenBank/DDBJ databases">
        <title>Whole genome of Aphis craccivora.</title>
        <authorList>
            <person name="Voronova N.V."/>
            <person name="Shulinski R.S."/>
            <person name="Bandarenka Y.V."/>
            <person name="Zhorov D.G."/>
            <person name="Warner D."/>
        </authorList>
    </citation>
    <scope>NUCLEOTIDE SEQUENCE [LARGE SCALE GENOMIC DNA]</scope>
    <source>
        <strain evidence="1">180601</strain>
        <tissue evidence="1">Whole Body</tissue>
    </source>
</reference>
<proteinExistence type="predicted"/>
<gene>
    <name evidence="1" type="ORF">FWK35_00037219</name>
</gene>
<name>A0A6G0VRJ6_APHCR</name>
<organism evidence="1 2">
    <name type="scientific">Aphis craccivora</name>
    <name type="common">Cowpea aphid</name>
    <dbReference type="NCBI Taxonomy" id="307492"/>
    <lineage>
        <taxon>Eukaryota</taxon>
        <taxon>Metazoa</taxon>
        <taxon>Ecdysozoa</taxon>
        <taxon>Arthropoda</taxon>
        <taxon>Hexapoda</taxon>
        <taxon>Insecta</taxon>
        <taxon>Pterygota</taxon>
        <taxon>Neoptera</taxon>
        <taxon>Paraneoptera</taxon>
        <taxon>Hemiptera</taxon>
        <taxon>Sternorrhyncha</taxon>
        <taxon>Aphidomorpha</taxon>
        <taxon>Aphidoidea</taxon>
        <taxon>Aphididae</taxon>
        <taxon>Aphidini</taxon>
        <taxon>Aphis</taxon>
        <taxon>Aphis</taxon>
    </lineage>
</organism>
<dbReference type="EMBL" id="VUJU01012835">
    <property type="protein sequence ID" value="KAF0706660.1"/>
    <property type="molecule type" value="Genomic_DNA"/>
</dbReference>
<feature type="non-terminal residue" evidence="1">
    <location>
        <position position="141"/>
    </location>
</feature>
<dbReference type="OrthoDB" id="7553572at2759"/>